<dbReference type="EMBL" id="CSAE01000126">
    <property type="protein sequence ID" value="COV48329.1"/>
    <property type="molecule type" value="Genomic_DNA"/>
</dbReference>
<evidence type="ECO:0000313" key="3">
    <source>
        <dbReference type="Proteomes" id="UP000038802"/>
    </source>
</evidence>
<name>A0A0U0QW40_MYCTX</name>
<reference evidence="3" key="1">
    <citation type="submission" date="2015-03" db="EMBL/GenBank/DDBJ databases">
        <authorList>
            <consortium name="Pathogen Informatics"/>
        </authorList>
    </citation>
    <scope>NUCLEOTIDE SEQUENCE [LARGE SCALE GENOMIC DNA]</scope>
    <source>
        <strain evidence="3">K00500041</strain>
    </source>
</reference>
<evidence type="ECO:0000313" key="2">
    <source>
        <dbReference type="EMBL" id="COV48329.1"/>
    </source>
</evidence>
<accession>A0A0U0QW40</accession>
<evidence type="ECO:0000256" key="1">
    <source>
        <dbReference type="SAM" id="MobiDB-lite"/>
    </source>
</evidence>
<organism evidence="2 3">
    <name type="scientific">Mycobacterium tuberculosis</name>
    <dbReference type="NCBI Taxonomy" id="1773"/>
    <lineage>
        <taxon>Bacteria</taxon>
        <taxon>Bacillati</taxon>
        <taxon>Actinomycetota</taxon>
        <taxon>Actinomycetes</taxon>
        <taxon>Mycobacteriales</taxon>
        <taxon>Mycobacteriaceae</taxon>
        <taxon>Mycobacterium</taxon>
        <taxon>Mycobacterium tuberculosis complex</taxon>
    </lineage>
</organism>
<sequence>MPQISVPSSVDVPESASPQRFSARRMQTRAHHKQRRTSAGGIPGLQCCRCRQVRKVEGSDREGVSVDLKV</sequence>
<gene>
    <name evidence="2" type="ORF">ERS007703_01483</name>
</gene>
<dbReference type="Proteomes" id="UP000038802">
    <property type="component" value="Unassembled WGS sequence"/>
</dbReference>
<dbReference type="AlphaFoldDB" id="A0A0U0QW40"/>
<feature type="region of interest" description="Disordered" evidence="1">
    <location>
        <begin position="1"/>
        <end position="42"/>
    </location>
</feature>
<proteinExistence type="predicted"/>
<feature type="compositionally biased region" description="Basic residues" evidence="1">
    <location>
        <begin position="22"/>
        <end position="36"/>
    </location>
</feature>
<protein>
    <submittedName>
        <fullName evidence="2">Uncharacterized protein</fullName>
    </submittedName>
</protein>